<dbReference type="InterPro" id="IPR044746">
    <property type="entry name" value="ABCC_6TM_D1"/>
</dbReference>
<feature type="transmembrane region" description="Helical" evidence="9">
    <location>
        <begin position="209"/>
        <end position="229"/>
    </location>
</feature>
<dbReference type="GO" id="GO:0016887">
    <property type="term" value="F:ATP hydrolysis activity"/>
    <property type="evidence" value="ECO:0007669"/>
    <property type="project" value="InterPro"/>
</dbReference>
<evidence type="ECO:0000256" key="9">
    <source>
        <dbReference type="SAM" id="Phobius"/>
    </source>
</evidence>
<keyword evidence="13" id="KW-1185">Reference proteome</keyword>
<dbReference type="AlphaFoldDB" id="A0AA38MDF2"/>
<dbReference type="InterPro" id="IPR027417">
    <property type="entry name" value="P-loop_NTPase"/>
</dbReference>
<feature type="domain" description="ABC transmembrane type-1" evidence="11">
    <location>
        <begin position="96"/>
        <end position="367"/>
    </location>
</feature>
<keyword evidence="6" id="KW-0067">ATP-binding</keyword>
<feature type="transmembrane region" description="Helical" evidence="9">
    <location>
        <begin position="132"/>
        <end position="153"/>
    </location>
</feature>
<feature type="domain" description="ABC transmembrane type-1" evidence="11">
    <location>
        <begin position="672"/>
        <end position="947"/>
    </location>
</feature>
<gene>
    <name evidence="12" type="ORF">Zmor_018795</name>
</gene>
<keyword evidence="7 9" id="KW-1133">Transmembrane helix</keyword>
<protein>
    <recommendedName>
        <fullName evidence="14">Multidrug resistance-associated protein lethal(2)03659</fullName>
    </recommendedName>
</protein>
<dbReference type="InterPro" id="IPR003593">
    <property type="entry name" value="AAA+_ATPase"/>
</dbReference>
<evidence type="ECO:0000313" key="12">
    <source>
        <dbReference type="EMBL" id="KAJ3652865.1"/>
    </source>
</evidence>
<dbReference type="GO" id="GO:0016020">
    <property type="term" value="C:membrane"/>
    <property type="evidence" value="ECO:0007669"/>
    <property type="project" value="UniProtKB-SubCell"/>
</dbReference>
<evidence type="ECO:0000256" key="1">
    <source>
        <dbReference type="ARBA" id="ARBA00004141"/>
    </source>
</evidence>
<feature type="transmembrane region" description="Helical" evidence="9">
    <location>
        <begin position="789"/>
        <end position="822"/>
    </location>
</feature>
<evidence type="ECO:0000313" key="13">
    <source>
        <dbReference type="Proteomes" id="UP001168821"/>
    </source>
</evidence>
<dbReference type="SMART" id="SM00382">
    <property type="entry name" value="AAA"/>
    <property type="match status" value="1"/>
</dbReference>
<feature type="transmembrane region" description="Helical" evidence="9">
    <location>
        <begin position="319"/>
        <end position="341"/>
    </location>
</feature>
<keyword evidence="4" id="KW-0677">Repeat</keyword>
<evidence type="ECO:0000256" key="2">
    <source>
        <dbReference type="ARBA" id="ARBA00022448"/>
    </source>
</evidence>
<evidence type="ECO:0000259" key="11">
    <source>
        <dbReference type="PROSITE" id="PS50929"/>
    </source>
</evidence>
<dbReference type="InterPro" id="IPR003439">
    <property type="entry name" value="ABC_transporter-like_ATP-bd"/>
</dbReference>
<organism evidence="12 13">
    <name type="scientific">Zophobas morio</name>
    <dbReference type="NCBI Taxonomy" id="2755281"/>
    <lineage>
        <taxon>Eukaryota</taxon>
        <taxon>Metazoa</taxon>
        <taxon>Ecdysozoa</taxon>
        <taxon>Arthropoda</taxon>
        <taxon>Hexapoda</taxon>
        <taxon>Insecta</taxon>
        <taxon>Pterygota</taxon>
        <taxon>Neoptera</taxon>
        <taxon>Endopterygota</taxon>
        <taxon>Coleoptera</taxon>
        <taxon>Polyphaga</taxon>
        <taxon>Cucujiformia</taxon>
        <taxon>Tenebrionidae</taxon>
        <taxon>Zophobas</taxon>
    </lineage>
</organism>
<evidence type="ECO:0000256" key="8">
    <source>
        <dbReference type="ARBA" id="ARBA00023136"/>
    </source>
</evidence>
<dbReference type="Proteomes" id="UP001168821">
    <property type="component" value="Unassembled WGS sequence"/>
</dbReference>
<dbReference type="CDD" id="cd18579">
    <property type="entry name" value="ABC_6TM_ABCC_D1"/>
    <property type="match status" value="1"/>
</dbReference>
<feature type="domain" description="ABC transporter" evidence="10">
    <location>
        <begin position="406"/>
        <end position="628"/>
    </location>
</feature>
<dbReference type="Pfam" id="PF00005">
    <property type="entry name" value="ABC_tran"/>
    <property type="match status" value="1"/>
</dbReference>
<evidence type="ECO:0000256" key="4">
    <source>
        <dbReference type="ARBA" id="ARBA00022737"/>
    </source>
</evidence>
<dbReference type="InterPro" id="IPR050173">
    <property type="entry name" value="ABC_transporter_C-like"/>
</dbReference>
<sequence>MFQNKKKKIVISNVLEDVHPKDNSNFLSHFFFCWQLQTLFKVSKNRNVDDKFTVPVEAQESRQLGEKFENTWNRNKNPSLMKTLVKMFGLEFALCGLIYSIPELLSTFLQPVYLGKLLEYFLHETPTSQNQAFVYGLIIVTSVVLRVLSFQFYMMEAYSIGLKVRTACSSLIYRKLLRFKILTKQKIALGQLINMLSNDVEKYEFATGFFHRMWIAVLKLAIGTTLLSLSSGLKGVAGIAVLGLIIFFQCFVYKTAATLRTQIVKERDTRLSLMNAIIFRMQAIKMYVWEKPFAQLVQAARKAELDHISKQSYIFNENFTFFFYVNKISIYVFILLLIVSGTPLDPKVVFMTMNIYNLLILAVKDLMIGAIPLSEIKVSTGRIQKFLFLDEDHDENPETNLGDYRIVARKVAAKWDPLGDVGLTNIDFKLRRGELVALVGAIGSGKSSLIYTILKELPISSGTLSSEGLISYAPQTPWVVPGTIRDNITFGERFDNQKYLKVLRMCALEHDISRLPHGDNTLVGERGTSLSGGQKARVSLARAVYKDADIYLLDDPLAAVDASVAQTIFTHCFLNHLKNKSIILVTHQLKFLKNVDRIYVLEDGKIKDCGKYEALAEVSLQNESRMSQIPETKLEKYTKQSEVKEDVGNSTTNTYKTYLFLGKPKLFIYLQLFLFVTSQAFLNGSDVFLSFWINFKGPSSANEYNRLYIYSGFVLVAALLYHFTSWSSTKCCKQSSIKLHDTLFNKILHCSMKFFSDHDSGRIINRVSRDMAIVDEYVPIYMYQTIRLLCVLLGVCCVVIVMNYYVIFPTVILWVIFCYYLRNFQPGLNSLKKIAVTRKSPLFTHVVATMEGLTTIKALKAQTHCLSKFEDHQNRYNSIGYLYQALYHAFNFWIDFACMLYIAVVFLCLIIVKQDGLVGNVGLSITETLLLIASVQATMKFYNDLDLQMISVERVAEYGDLIVEEDEGTLIPPPSWPSAGQIQFQSLSMRYSPE</sequence>
<dbReference type="InterPro" id="IPR044726">
    <property type="entry name" value="ABCC_6TM_D2"/>
</dbReference>
<dbReference type="InterPro" id="IPR017871">
    <property type="entry name" value="ABC_transporter-like_CS"/>
</dbReference>
<dbReference type="SUPFAM" id="SSF90123">
    <property type="entry name" value="ABC transporter transmembrane region"/>
    <property type="match status" value="2"/>
</dbReference>
<evidence type="ECO:0000256" key="6">
    <source>
        <dbReference type="ARBA" id="ARBA00022840"/>
    </source>
</evidence>
<dbReference type="FunFam" id="3.40.50.300:FF:000973">
    <property type="entry name" value="Multidrug resistance-associated protein 4"/>
    <property type="match status" value="1"/>
</dbReference>
<dbReference type="PANTHER" id="PTHR24223">
    <property type="entry name" value="ATP-BINDING CASSETTE SUB-FAMILY C"/>
    <property type="match status" value="1"/>
</dbReference>
<keyword evidence="2" id="KW-0813">Transport</keyword>
<dbReference type="Pfam" id="PF00664">
    <property type="entry name" value="ABC_membrane"/>
    <property type="match status" value="2"/>
</dbReference>
<name>A0AA38MDF2_9CUCU</name>
<evidence type="ECO:0000259" key="10">
    <source>
        <dbReference type="PROSITE" id="PS50893"/>
    </source>
</evidence>
<proteinExistence type="predicted"/>
<evidence type="ECO:0000256" key="5">
    <source>
        <dbReference type="ARBA" id="ARBA00022741"/>
    </source>
</evidence>
<accession>A0AA38MDF2</accession>
<dbReference type="InterPro" id="IPR011527">
    <property type="entry name" value="ABC1_TM_dom"/>
</dbReference>
<dbReference type="GO" id="GO:0140359">
    <property type="term" value="F:ABC-type transporter activity"/>
    <property type="evidence" value="ECO:0007669"/>
    <property type="project" value="InterPro"/>
</dbReference>
<dbReference type="PROSITE" id="PS00211">
    <property type="entry name" value="ABC_TRANSPORTER_1"/>
    <property type="match status" value="1"/>
</dbReference>
<keyword evidence="8 9" id="KW-0472">Membrane</keyword>
<dbReference type="PROSITE" id="PS50929">
    <property type="entry name" value="ABC_TM1F"/>
    <property type="match status" value="2"/>
</dbReference>
<dbReference type="SUPFAM" id="SSF52540">
    <property type="entry name" value="P-loop containing nucleoside triphosphate hydrolases"/>
    <property type="match status" value="1"/>
</dbReference>
<dbReference type="Gene3D" id="1.20.1560.10">
    <property type="entry name" value="ABC transporter type 1, transmembrane domain"/>
    <property type="match status" value="2"/>
</dbReference>
<dbReference type="CDD" id="cd03250">
    <property type="entry name" value="ABCC_MRP_domain1"/>
    <property type="match status" value="1"/>
</dbReference>
<dbReference type="PROSITE" id="PS50893">
    <property type="entry name" value="ABC_TRANSPORTER_2"/>
    <property type="match status" value="1"/>
</dbReference>
<feature type="transmembrane region" description="Helical" evidence="9">
    <location>
        <begin position="707"/>
        <end position="724"/>
    </location>
</feature>
<dbReference type="Gene3D" id="3.40.50.300">
    <property type="entry name" value="P-loop containing nucleotide triphosphate hydrolases"/>
    <property type="match status" value="1"/>
</dbReference>
<keyword evidence="3 9" id="KW-0812">Transmembrane</keyword>
<feature type="transmembrane region" description="Helical" evidence="9">
    <location>
        <begin position="235"/>
        <end position="253"/>
    </location>
</feature>
<keyword evidence="5" id="KW-0547">Nucleotide-binding</keyword>
<dbReference type="EMBL" id="JALNTZ010000005">
    <property type="protein sequence ID" value="KAJ3652865.1"/>
    <property type="molecule type" value="Genomic_DNA"/>
</dbReference>
<dbReference type="PANTHER" id="PTHR24223:SF448">
    <property type="entry name" value="FI20146P1-RELATED"/>
    <property type="match status" value="1"/>
</dbReference>
<feature type="transmembrane region" description="Helical" evidence="9">
    <location>
        <begin position="83"/>
        <end position="101"/>
    </location>
</feature>
<comment type="caution">
    <text evidence="12">The sequence shown here is derived from an EMBL/GenBank/DDBJ whole genome shotgun (WGS) entry which is preliminary data.</text>
</comment>
<dbReference type="CDD" id="cd18580">
    <property type="entry name" value="ABC_6TM_ABCC_D2"/>
    <property type="match status" value="1"/>
</dbReference>
<feature type="transmembrane region" description="Helical" evidence="9">
    <location>
        <begin position="353"/>
        <end position="373"/>
    </location>
</feature>
<feature type="transmembrane region" description="Helical" evidence="9">
    <location>
        <begin position="666"/>
        <end position="695"/>
    </location>
</feature>
<comment type="subcellular location">
    <subcellularLocation>
        <location evidence="1">Membrane</location>
        <topology evidence="1">Multi-pass membrane protein</topology>
    </subcellularLocation>
</comment>
<evidence type="ECO:0008006" key="14">
    <source>
        <dbReference type="Google" id="ProtNLM"/>
    </source>
</evidence>
<reference evidence="12" key="1">
    <citation type="journal article" date="2023" name="G3 (Bethesda)">
        <title>Whole genome assemblies of Zophobas morio and Tenebrio molitor.</title>
        <authorList>
            <person name="Kaur S."/>
            <person name="Stinson S.A."/>
            <person name="diCenzo G.C."/>
        </authorList>
    </citation>
    <scope>NUCLEOTIDE SEQUENCE</scope>
    <source>
        <strain evidence="12">QUZm001</strain>
    </source>
</reference>
<evidence type="ECO:0000256" key="7">
    <source>
        <dbReference type="ARBA" id="ARBA00022989"/>
    </source>
</evidence>
<dbReference type="GO" id="GO:0005524">
    <property type="term" value="F:ATP binding"/>
    <property type="evidence" value="ECO:0007669"/>
    <property type="project" value="UniProtKB-KW"/>
</dbReference>
<dbReference type="InterPro" id="IPR036640">
    <property type="entry name" value="ABC1_TM_sf"/>
</dbReference>
<feature type="transmembrane region" description="Helical" evidence="9">
    <location>
        <begin position="892"/>
        <end position="912"/>
    </location>
</feature>
<feature type="non-terminal residue" evidence="12">
    <location>
        <position position="994"/>
    </location>
</feature>
<evidence type="ECO:0000256" key="3">
    <source>
        <dbReference type="ARBA" id="ARBA00022692"/>
    </source>
</evidence>